<dbReference type="GO" id="GO:0032259">
    <property type="term" value="P:methylation"/>
    <property type="evidence" value="ECO:0007669"/>
    <property type="project" value="UniProtKB-KW"/>
</dbReference>
<dbReference type="Gene3D" id="3.40.50.150">
    <property type="entry name" value="Vaccinia Virus protein VP39"/>
    <property type="match status" value="1"/>
</dbReference>
<keyword evidence="3 7" id="KW-0808">Transferase</keyword>
<evidence type="ECO:0000256" key="4">
    <source>
        <dbReference type="ARBA" id="ARBA00022691"/>
    </source>
</evidence>
<sequence length="410" mass="45313">MRFQKSRGLLILAGATFMRIENHYAANLSELDLRICRSVPPGGNWKDIPEDIPSERIKNIRISFAKGEGSRSTYYGRLHPNRPSYTINTYFTRPGNGCHIHYDYSGAQHRTLSHREAARLQSFPDNFLFKGNKGSVTTQIGNAVPPLLAFQVARHLNIVGQAVDLFAGAGGLGLGFGWAGWTTLVGNELEASFAETYRTNVHSSIVVGDITDDSVKNQILKEVKGARNKDLPLCVLGGPPCQGFSTAGNKRSMDDERNWLFRDYCGLLAVLKPDVFVFENVTGLLSMEGGRVFEMVKDELSKHAKRLIVWKLHSENYVIPQRRTRVIIVGDNTGKVPESPPPMLSSLSASDLVSDLPRPPSVKDALDDLPALLPGQDGGDLGYRHRAMTPYQAFMRGEITAAQYLAEVTR</sequence>
<dbReference type="PRINTS" id="PR00105">
    <property type="entry name" value="C5METTRFRASE"/>
</dbReference>
<dbReference type="PROSITE" id="PS51679">
    <property type="entry name" value="SAM_MT_C5"/>
    <property type="match status" value="1"/>
</dbReference>
<dbReference type="SUPFAM" id="SSF53335">
    <property type="entry name" value="S-adenosyl-L-methionine-dependent methyltransferases"/>
    <property type="match status" value="2"/>
</dbReference>
<dbReference type="InterPro" id="IPR029063">
    <property type="entry name" value="SAM-dependent_MTases_sf"/>
</dbReference>
<evidence type="ECO:0000313" key="10">
    <source>
        <dbReference type="Proteomes" id="UP000214561"/>
    </source>
</evidence>
<dbReference type="Pfam" id="PF00145">
    <property type="entry name" value="DNA_methylase"/>
    <property type="match status" value="2"/>
</dbReference>
<dbReference type="Proteomes" id="UP000214561">
    <property type="component" value="Chromosome"/>
</dbReference>
<dbReference type="EMBL" id="CP021641">
    <property type="protein sequence ID" value="ASR89084.1"/>
    <property type="molecule type" value="Genomic_DNA"/>
</dbReference>
<name>A0AB33CTG0_ALCFA</name>
<dbReference type="EC" id="2.1.1.37" evidence="1"/>
<evidence type="ECO:0000256" key="6">
    <source>
        <dbReference type="ARBA" id="ARBA00047422"/>
    </source>
</evidence>
<dbReference type="PROSITE" id="PS00095">
    <property type="entry name" value="C5_MTASE_2"/>
    <property type="match status" value="1"/>
</dbReference>
<dbReference type="Gene3D" id="3.90.120.10">
    <property type="entry name" value="DNA Methylase, subunit A, domain 2"/>
    <property type="match status" value="1"/>
</dbReference>
<reference evidence="9 10" key="1">
    <citation type="submission" date="2017-05" db="EMBL/GenBank/DDBJ databases">
        <authorList>
            <person name="Qiu J.G."/>
            <person name="He J."/>
        </authorList>
    </citation>
    <scope>NUCLEOTIDE SEQUENCE [LARGE SCALE GENOMIC DNA]</scope>
    <source>
        <strain evidence="9 10">JQ135</strain>
    </source>
</reference>
<proteinExistence type="inferred from homology"/>
<dbReference type="KEGG" id="afq:AFA_06305"/>
<accession>A0AB33CTG0</accession>
<dbReference type="PANTHER" id="PTHR10629:SF52">
    <property type="entry name" value="DNA (CYTOSINE-5)-METHYLTRANSFERASE 1"/>
    <property type="match status" value="1"/>
</dbReference>
<dbReference type="InterPro" id="IPR050390">
    <property type="entry name" value="C5-Methyltransferase"/>
</dbReference>
<dbReference type="GO" id="GO:0044027">
    <property type="term" value="P:negative regulation of gene expression via chromosomal CpG island methylation"/>
    <property type="evidence" value="ECO:0007669"/>
    <property type="project" value="TreeGrafter"/>
</dbReference>
<dbReference type="InterPro" id="IPR031303">
    <property type="entry name" value="C5_meth_CS"/>
</dbReference>
<evidence type="ECO:0000256" key="1">
    <source>
        <dbReference type="ARBA" id="ARBA00011975"/>
    </source>
</evidence>
<dbReference type="PANTHER" id="PTHR10629">
    <property type="entry name" value="CYTOSINE-SPECIFIC METHYLTRANSFERASE"/>
    <property type="match status" value="1"/>
</dbReference>
<feature type="active site" evidence="7">
    <location>
        <position position="241"/>
    </location>
</feature>
<gene>
    <name evidence="9" type="ORF">AFA_06305</name>
</gene>
<dbReference type="GO" id="GO:0003677">
    <property type="term" value="F:DNA binding"/>
    <property type="evidence" value="ECO:0007669"/>
    <property type="project" value="TreeGrafter"/>
</dbReference>
<evidence type="ECO:0000256" key="7">
    <source>
        <dbReference type="PROSITE-ProRule" id="PRU01016"/>
    </source>
</evidence>
<dbReference type="GO" id="GO:0003886">
    <property type="term" value="F:DNA (cytosine-5-)-methyltransferase activity"/>
    <property type="evidence" value="ECO:0007669"/>
    <property type="project" value="UniProtKB-EC"/>
</dbReference>
<evidence type="ECO:0000256" key="3">
    <source>
        <dbReference type="ARBA" id="ARBA00022679"/>
    </source>
</evidence>
<dbReference type="REBASE" id="214959">
    <property type="entry name" value="M2.AfaJQ135ORF6300P"/>
</dbReference>
<dbReference type="GO" id="GO:0009307">
    <property type="term" value="P:DNA restriction-modification system"/>
    <property type="evidence" value="ECO:0007669"/>
    <property type="project" value="UniProtKB-KW"/>
</dbReference>
<evidence type="ECO:0000256" key="5">
    <source>
        <dbReference type="ARBA" id="ARBA00022747"/>
    </source>
</evidence>
<evidence type="ECO:0000256" key="2">
    <source>
        <dbReference type="ARBA" id="ARBA00022603"/>
    </source>
</evidence>
<organism evidence="9 10">
    <name type="scientific">Alcaligenes faecalis</name>
    <dbReference type="NCBI Taxonomy" id="511"/>
    <lineage>
        <taxon>Bacteria</taxon>
        <taxon>Pseudomonadati</taxon>
        <taxon>Pseudomonadota</taxon>
        <taxon>Betaproteobacteria</taxon>
        <taxon>Burkholderiales</taxon>
        <taxon>Alcaligenaceae</taxon>
        <taxon>Alcaligenes</taxon>
    </lineage>
</organism>
<comment type="similarity">
    <text evidence="7 8">Belongs to the class I-like SAM-binding methyltransferase superfamily. C5-methyltransferase family.</text>
</comment>
<dbReference type="AlphaFoldDB" id="A0AB33CTG0"/>
<dbReference type="NCBIfam" id="TIGR00675">
    <property type="entry name" value="dcm"/>
    <property type="match status" value="1"/>
</dbReference>
<keyword evidence="2 7" id="KW-0489">Methyltransferase</keyword>
<evidence type="ECO:0000313" key="9">
    <source>
        <dbReference type="EMBL" id="ASR89084.1"/>
    </source>
</evidence>
<protein>
    <recommendedName>
        <fullName evidence="1">DNA (cytosine-5-)-methyltransferase</fullName>
        <ecNumber evidence="1">2.1.1.37</ecNumber>
    </recommendedName>
</protein>
<keyword evidence="4 7" id="KW-0949">S-adenosyl-L-methionine</keyword>
<dbReference type="InterPro" id="IPR001525">
    <property type="entry name" value="C5_MeTfrase"/>
</dbReference>
<comment type="catalytic activity">
    <reaction evidence="6">
        <text>a 2'-deoxycytidine in DNA + S-adenosyl-L-methionine = a 5-methyl-2'-deoxycytidine in DNA + S-adenosyl-L-homocysteine + H(+)</text>
        <dbReference type="Rhea" id="RHEA:13681"/>
        <dbReference type="Rhea" id="RHEA-COMP:11369"/>
        <dbReference type="Rhea" id="RHEA-COMP:11370"/>
        <dbReference type="ChEBI" id="CHEBI:15378"/>
        <dbReference type="ChEBI" id="CHEBI:57856"/>
        <dbReference type="ChEBI" id="CHEBI:59789"/>
        <dbReference type="ChEBI" id="CHEBI:85452"/>
        <dbReference type="ChEBI" id="CHEBI:85454"/>
        <dbReference type="EC" id="2.1.1.37"/>
    </reaction>
</comment>
<keyword evidence="5" id="KW-0680">Restriction system</keyword>
<evidence type="ECO:0000256" key="8">
    <source>
        <dbReference type="RuleBase" id="RU000416"/>
    </source>
</evidence>